<keyword evidence="3" id="KW-1185">Reference proteome</keyword>
<organism evidence="2 3">
    <name type="scientific">Bombilactobacillus thymidiniphilus</name>
    <dbReference type="NCBI Taxonomy" id="2923363"/>
    <lineage>
        <taxon>Bacteria</taxon>
        <taxon>Bacillati</taxon>
        <taxon>Bacillota</taxon>
        <taxon>Bacilli</taxon>
        <taxon>Lactobacillales</taxon>
        <taxon>Lactobacillaceae</taxon>
        <taxon>Bombilactobacillus</taxon>
    </lineage>
</organism>
<dbReference type="CDD" id="cd00093">
    <property type="entry name" value="HTH_XRE"/>
    <property type="match status" value="1"/>
</dbReference>
<reference evidence="2 3" key="1">
    <citation type="journal article" date="2022" name="Int. J. Syst. Evol. Microbiol.">
        <title>Apilactobacillus apisilvae sp. nov., Nicolia spurrieriana gen. nov. sp. nov., Bombilactobacillus folatiphilus sp. nov. and Bombilactobacillus thymidiniphilus sp. nov., four new lactic acid bacterial isolates from stingless bees Tetragonula carbonaria and Austroplebeia australis.</title>
        <authorList>
            <person name="Oliphant S.A."/>
            <person name="Watson-Haigh N.S."/>
            <person name="Sumby K.M."/>
            <person name="Gardner J."/>
            <person name="Groom S."/>
            <person name="Jiranek V."/>
        </authorList>
    </citation>
    <scope>NUCLEOTIDE SEQUENCE [LARGE SCALE GENOMIC DNA]</scope>
    <source>
        <strain evidence="2 3">SG4_A1</strain>
    </source>
</reference>
<evidence type="ECO:0000313" key="3">
    <source>
        <dbReference type="Proteomes" id="UP000831947"/>
    </source>
</evidence>
<sequence length="108" mass="12189">MVVKSTADIKKRLAENGFVQKDLAKRVDITSPYLSSIVNKKRGVGIGTAVRISYALNADLLDIFLPLIFIEICCLNNRRSISKFIRHNSASYVKFNLLVSEYSWPLVI</sequence>
<gene>
    <name evidence="2" type="ORF">MOO47_07035</name>
</gene>
<dbReference type="Pfam" id="PF01381">
    <property type="entry name" value="HTH_3"/>
    <property type="match status" value="1"/>
</dbReference>
<dbReference type="SUPFAM" id="SSF47413">
    <property type="entry name" value="lambda repressor-like DNA-binding domains"/>
    <property type="match status" value="1"/>
</dbReference>
<evidence type="ECO:0000259" key="1">
    <source>
        <dbReference type="PROSITE" id="PS50943"/>
    </source>
</evidence>
<protein>
    <submittedName>
        <fullName evidence="2">Helix-turn-helix transcriptional regulator</fullName>
    </submittedName>
</protein>
<dbReference type="Gene3D" id="1.10.260.40">
    <property type="entry name" value="lambda repressor-like DNA-binding domains"/>
    <property type="match status" value="1"/>
</dbReference>
<feature type="domain" description="HTH cro/C1-type" evidence="1">
    <location>
        <begin position="9"/>
        <end position="63"/>
    </location>
</feature>
<dbReference type="InterPro" id="IPR010982">
    <property type="entry name" value="Lambda_DNA-bd_dom_sf"/>
</dbReference>
<dbReference type="EMBL" id="CP093365">
    <property type="protein sequence ID" value="UQS84380.1"/>
    <property type="molecule type" value="Genomic_DNA"/>
</dbReference>
<dbReference type="SMART" id="SM00530">
    <property type="entry name" value="HTH_XRE"/>
    <property type="match status" value="1"/>
</dbReference>
<dbReference type="Proteomes" id="UP000831947">
    <property type="component" value="Chromosome"/>
</dbReference>
<proteinExistence type="predicted"/>
<name>A0ABY4PF41_9LACO</name>
<dbReference type="InterPro" id="IPR001387">
    <property type="entry name" value="Cro/C1-type_HTH"/>
</dbReference>
<evidence type="ECO:0000313" key="2">
    <source>
        <dbReference type="EMBL" id="UQS84380.1"/>
    </source>
</evidence>
<dbReference type="RefSeq" id="WP_249513564.1">
    <property type="nucleotide sequence ID" value="NZ_CP093365.1"/>
</dbReference>
<dbReference type="PROSITE" id="PS50943">
    <property type="entry name" value="HTH_CROC1"/>
    <property type="match status" value="1"/>
</dbReference>
<accession>A0ABY4PF41</accession>